<feature type="region of interest" description="Disordered" evidence="1">
    <location>
        <begin position="1"/>
        <end position="176"/>
    </location>
</feature>
<evidence type="ECO:0000256" key="1">
    <source>
        <dbReference type="SAM" id="MobiDB-lite"/>
    </source>
</evidence>
<reference evidence="3" key="2">
    <citation type="journal article" date="2023" name="Plants (Basel)">
        <title>Annotation of the Turnera subulata (Passifloraceae) Draft Genome Reveals the S-Locus Evolved after the Divergence of Turneroideae from Passifloroideae in a Stepwise Manner.</title>
        <authorList>
            <person name="Henning P.M."/>
            <person name="Roalson E.H."/>
            <person name="Mir W."/>
            <person name="McCubbin A.G."/>
            <person name="Shore J.S."/>
        </authorList>
    </citation>
    <scope>NUCLEOTIDE SEQUENCE</scope>
    <source>
        <strain evidence="3">F60SS</strain>
    </source>
</reference>
<gene>
    <name evidence="3" type="ORF">Tsubulata_012850</name>
</gene>
<evidence type="ECO:0000259" key="2">
    <source>
        <dbReference type="Pfam" id="PF23324"/>
    </source>
</evidence>
<sequence length="330" mass="37118">MERNTHHNNNNNNNNSDNNFSFFKEQSATEHDHDELLKLSLSVGSKPPPPPPPHDHYPAHPQFSPLSIPYQNPLMQQQQHQQQPQPQPPPPPPPPLQFLSIPAHSLPPTPPPPPPPPPRPPHPYMPPPPHSNAVPPPSSQEGGIVGGGGPSSRPTRTRRSQTQNLRQGKSETIPAPYPWATTRRATVQRMEQLVAGGMTRITGQVQCKRCDRSYEMEYDLQQKFGEVAAFITENKCTMHDRAPGVWMDPTLPDCKFCNQGNCVKPILTKKRSINWLFLLLGQLLGCCKLSQLKYFCKHTRNHRTGAKDRVLYLTYLALCKQLDPRGPFDV</sequence>
<proteinExistence type="predicted"/>
<name>A0A9Q0GIZ8_9ROSI</name>
<feature type="domain" description="DUF7086" evidence="2">
    <location>
        <begin position="191"/>
        <end position="322"/>
    </location>
</feature>
<comment type="caution">
    <text evidence="3">The sequence shown here is derived from an EMBL/GenBank/DDBJ whole genome shotgun (WGS) entry which is preliminary data.</text>
</comment>
<dbReference type="OrthoDB" id="1900495at2759"/>
<keyword evidence="4" id="KW-1185">Reference proteome</keyword>
<accession>A0A9Q0GIZ8</accession>
<feature type="compositionally biased region" description="Basic and acidic residues" evidence="1">
    <location>
        <begin position="27"/>
        <end position="37"/>
    </location>
</feature>
<dbReference type="AlphaFoldDB" id="A0A9Q0GIZ8"/>
<reference evidence="3" key="1">
    <citation type="submission" date="2022-02" db="EMBL/GenBank/DDBJ databases">
        <authorList>
            <person name="Henning P.M."/>
            <person name="McCubbin A.G."/>
            <person name="Shore J.S."/>
        </authorList>
    </citation>
    <scope>NUCLEOTIDE SEQUENCE</scope>
    <source>
        <strain evidence="3">F60SS</strain>
        <tissue evidence="3">Leaves</tissue>
    </source>
</reference>
<dbReference type="Proteomes" id="UP001141552">
    <property type="component" value="Unassembled WGS sequence"/>
</dbReference>
<protein>
    <recommendedName>
        <fullName evidence="2">DUF7086 domain-containing protein</fullName>
    </recommendedName>
</protein>
<feature type="compositionally biased region" description="Low complexity" evidence="1">
    <location>
        <begin position="8"/>
        <end position="23"/>
    </location>
</feature>
<dbReference type="PANTHER" id="PTHR34272:SF1">
    <property type="entry name" value="EXPRESSED PROTEIN"/>
    <property type="match status" value="1"/>
</dbReference>
<feature type="compositionally biased region" description="Pro residues" evidence="1">
    <location>
        <begin position="85"/>
        <end position="96"/>
    </location>
</feature>
<dbReference type="Pfam" id="PF23324">
    <property type="entry name" value="DUF7086"/>
    <property type="match status" value="1"/>
</dbReference>
<evidence type="ECO:0000313" key="3">
    <source>
        <dbReference type="EMBL" id="KAJ4849727.1"/>
    </source>
</evidence>
<dbReference type="InterPro" id="IPR055513">
    <property type="entry name" value="DUF7086"/>
</dbReference>
<dbReference type="EMBL" id="JAKUCV010000509">
    <property type="protein sequence ID" value="KAJ4849727.1"/>
    <property type="molecule type" value="Genomic_DNA"/>
</dbReference>
<dbReference type="PANTHER" id="PTHR34272">
    <property type="entry name" value="EXPRESSED PROTEIN"/>
    <property type="match status" value="1"/>
</dbReference>
<feature type="compositionally biased region" description="Pro residues" evidence="1">
    <location>
        <begin position="105"/>
        <end position="138"/>
    </location>
</feature>
<organism evidence="3 4">
    <name type="scientific">Turnera subulata</name>
    <dbReference type="NCBI Taxonomy" id="218843"/>
    <lineage>
        <taxon>Eukaryota</taxon>
        <taxon>Viridiplantae</taxon>
        <taxon>Streptophyta</taxon>
        <taxon>Embryophyta</taxon>
        <taxon>Tracheophyta</taxon>
        <taxon>Spermatophyta</taxon>
        <taxon>Magnoliopsida</taxon>
        <taxon>eudicotyledons</taxon>
        <taxon>Gunneridae</taxon>
        <taxon>Pentapetalae</taxon>
        <taxon>rosids</taxon>
        <taxon>fabids</taxon>
        <taxon>Malpighiales</taxon>
        <taxon>Passifloraceae</taxon>
        <taxon>Turnera</taxon>
    </lineage>
</organism>
<evidence type="ECO:0000313" key="4">
    <source>
        <dbReference type="Proteomes" id="UP001141552"/>
    </source>
</evidence>